<name>A0ABW5PV83_9BACI</name>
<dbReference type="InterPro" id="IPR038390">
    <property type="entry name" value="Metal_Tscrpt_repr_sf"/>
</dbReference>
<sequence length="87" mass="10150">MEYKQGTKNRLKRIEGQIRGVIRMMEEGKECREIVTQLSASRKAIDRTLGLIVAENLEQCLRDQLETEKYVDRDLVKEAVELLVKSR</sequence>
<dbReference type="PANTHER" id="PTHR33677">
    <property type="entry name" value="TRANSCRIPTIONAL REPRESSOR FRMR-RELATED"/>
    <property type="match status" value="1"/>
</dbReference>
<dbReference type="EMBL" id="JBHUMR010000023">
    <property type="protein sequence ID" value="MFD2618582.1"/>
    <property type="molecule type" value="Genomic_DNA"/>
</dbReference>
<organism evidence="1 2">
    <name type="scientific">Terrilactibacillus laevilacticus</name>
    <dbReference type="NCBI Taxonomy" id="1380157"/>
    <lineage>
        <taxon>Bacteria</taxon>
        <taxon>Bacillati</taxon>
        <taxon>Bacillota</taxon>
        <taxon>Bacilli</taxon>
        <taxon>Bacillales</taxon>
        <taxon>Bacillaceae</taxon>
        <taxon>Terrilactibacillus</taxon>
    </lineage>
</organism>
<reference evidence="2" key="1">
    <citation type="journal article" date="2019" name="Int. J. Syst. Evol. Microbiol.">
        <title>The Global Catalogue of Microorganisms (GCM) 10K type strain sequencing project: providing services to taxonomists for standard genome sequencing and annotation.</title>
        <authorList>
            <consortium name="The Broad Institute Genomics Platform"/>
            <consortium name="The Broad Institute Genome Sequencing Center for Infectious Disease"/>
            <person name="Wu L."/>
            <person name="Ma J."/>
        </authorList>
    </citation>
    <scope>NUCLEOTIDE SEQUENCE [LARGE SCALE GENOMIC DNA]</scope>
    <source>
        <strain evidence="2">TISTR 2241</strain>
    </source>
</reference>
<dbReference type="CDD" id="cd10155">
    <property type="entry name" value="BsYrkD-like_DUF156"/>
    <property type="match status" value="1"/>
</dbReference>
<protein>
    <submittedName>
        <fullName evidence="1">Metal-sensitive transcriptional regulator</fullName>
    </submittedName>
</protein>
<dbReference type="PANTHER" id="PTHR33677:SF5">
    <property type="entry name" value="TRANSCRIPTIONAL REPRESSOR FRMR"/>
    <property type="match status" value="1"/>
</dbReference>
<dbReference type="Pfam" id="PF02583">
    <property type="entry name" value="Trns_repr_metal"/>
    <property type="match status" value="1"/>
</dbReference>
<keyword evidence="2" id="KW-1185">Reference proteome</keyword>
<gene>
    <name evidence="1" type="ORF">ACFSTF_14930</name>
</gene>
<dbReference type="InterPro" id="IPR003735">
    <property type="entry name" value="Metal_Tscrpt_repr"/>
</dbReference>
<dbReference type="Proteomes" id="UP001597458">
    <property type="component" value="Unassembled WGS sequence"/>
</dbReference>
<comment type="caution">
    <text evidence="1">The sequence shown here is derived from an EMBL/GenBank/DDBJ whole genome shotgun (WGS) entry which is preliminary data.</text>
</comment>
<dbReference type="Gene3D" id="1.20.58.1000">
    <property type="entry name" value="Metal-sensitive repressor, helix protomer"/>
    <property type="match status" value="1"/>
</dbReference>
<evidence type="ECO:0000313" key="1">
    <source>
        <dbReference type="EMBL" id="MFD2618582.1"/>
    </source>
</evidence>
<dbReference type="RefSeq" id="WP_141191706.1">
    <property type="nucleotide sequence ID" value="NZ_JBHUMR010000023.1"/>
</dbReference>
<accession>A0ABW5PV83</accession>
<evidence type="ECO:0000313" key="2">
    <source>
        <dbReference type="Proteomes" id="UP001597458"/>
    </source>
</evidence>
<proteinExistence type="predicted"/>